<protein>
    <submittedName>
        <fullName evidence="1">Phospholipase D p2</fullName>
    </submittedName>
</protein>
<proteinExistence type="predicted"/>
<name>A0AAP0BRY5_9ASPA</name>
<reference evidence="1 2" key="1">
    <citation type="journal article" date="2022" name="Nat. Plants">
        <title>Genomes of leafy and leafless Platanthera orchids illuminate the evolution of mycoheterotrophy.</title>
        <authorList>
            <person name="Li M.H."/>
            <person name="Liu K.W."/>
            <person name="Li Z."/>
            <person name="Lu H.C."/>
            <person name="Ye Q.L."/>
            <person name="Zhang D."/>
            <person name="Wang J.Y."/>
            <person name="Li Y.F."/>
            <person name="Zhong Z.M."/>
            <person name="Liu X."/>
            <person name="Yu X."/>
            <person name="Liu D.K."/>
            <person name="Tu X.D."/>
            <person name="Liu B."/>
            <person name="Hao Y."/>
            <person name="Liao X.Y."/>
            <person name="Jiang Y.T."/>
            <person name="Sun W.H."/>
            <person name="Chen J."/>
            <person name="Chen Y.Q."/>
            <person name="Ai Y."/>
            <person name="Zhai J.W."/>
            <person name="Wu S.S."/>
            <person name="Zhou Z."/>
            <person name="Hsiao Y.Y."/>
            <person name="Wu W.L."/>
            <person name="Chen Y.Y."/>
            <person name="Lin Y.F."/>
            <person name="Hsu J.L."/>
            <person name="Li C.Y."/>
            <person name="Wang Z.W."/>
            <person name="Zhao X."/>
            <person name="Zhong W.Y."/>
            <person name="Ma X.K."/>
            <person name="Ma L."/>
            <person name="Huang J."/>
            <person name="Chen G.Z."/>
            <person name="Huang M.Z."/>
            <person name="Huang L."/>
            <person name="Peng D.H."/>
            <person name="Luo Y.B."/>
            <person name="Zou S.Q."/>
            <person name="Chen S.P."/>
            <person name="Lan S."/>
            <person name="Tsai W.C."/>
            <person name="Van de Peer Y."/>
            <person name="Liu Z.J."/>
        </authorList>
    </citation>
    <scope>NUCLEOTIDE SEQUENCE [LARGE SCALE GENOMIC DNA]</scope>
    <source>
        <strain evidence="1">Lor287</strain>
    </source>
</reference>
<dbReference type="Proteomes" id="UP001418222">
    <property type="component" value="Unassembled WGS sequence"/>
</dbReference>
<dbReference type="EMBL" id="JBBWWQ010000004">
    <property type="protein sequence ID" value="KAK8948968.1"/>
    <property type="molecule type" value="Genomic_DNA"/>
</dbReference>
<gene>
    <name evidence="1" type="primary">PLDP2</name>
    <name evidence="1" type="ORF">KSP39_PZI005832</name>
</gene>
<organism evidence="1 2">
    <name type="scientific">Platanthera zijinensis</name>
    <dbReference type="NCBI Taxonomy" id="2320716"/>
    <lineage>
        <taxon>Eukaryota</taxon>
        <taxon>Viridiplantae</taxon>
        <taxon>Streptophyta</taxon>
        <taxon>Embryophyta</taxon>
        <taxon>Tracheophyta</taxon>
        <taxon>Spermatophyta</taxon>
        <taxon>Magnoliopsida</taxon>
        <taxon>Liliopsida</taxon>
        <taxon>Asparagales</taxon>
        <taxon>Orchidaceae</taxon>
        <taxon>Orchidoideae</taxon>
        <taxon>Orchideae</taxon>
        <taxon>Orchidinae</taxon>
        <taxon>Platanthera</taxon>
    </lineage>
</organism>
<dbReference type="AlphaFoldDB" id="A0AAP0BRY5"/>
<evidence type="ECO:0000313" key="1">
    <source>
        <dbReference type="EMBL" id="KAK8948968.1"/>
    </source>
</evidence>
<accession>A0AAP0BRY5</accession>
<comment type="caution">
    <text evidence="1">The sequence shown here is derived from an EMBL/GenBank/DDBJ whole genome shotgun (WGS) entry which is preliminary data.</text>
</comment>
<sequence length="82" mass="9239">MEGGTIANSEKCDIDIEIEGIIRRCLKLGLHLIMSYKVPPDPAWIFDELPKASIVSVSRPDASDITPMLLSYTIEFKYKKLI</sequence>
<keyword evidence="2" id="KW-1185">Reference proteome</keyword>
<evidence type="ECO:0000313" key="2">
    <source>
        <dbReference type="Proteomes" id="UP001418222"/>
    </source>
</evidence>